<dbReference type="EMBL" id="CP016282">
    <property type="protein sequence ID" value="ANP71171.1"/>
    <property type="molecule type" value="Genomic_DNA"/>
</dbReference>
<reference evidence="2 3" key="1">
    <citation type="submission" date="2016-06" db="EMBL/GenBank/DDBJ databases">
        <title>Genome sequencing of Cryobacterium arcticum PAMC 27867.</title>
        <authorList>
            <person name="Lee J."/>
            <person name="Kim O.-S."/>
        </authorList>
    </citation>
    <scope>NUCLEOTIDE SEQUENCE [LARGE SCALE GENOMIC DNA]</scope>
    <source>
        <strain evidence="2 3">PAMC 27867</strain>
    </source>
</reference>
<gene>
    <name evidence="2" type="ORF">PA27867_0197</name>
</gene>
<evidence type="ECO:0008006" key="4">
    <source>
        <dbReference type="Google" id="ProtNLM"/>
    </source>
</evidence>
<dbReference type="PATRIC" id="fig|670052.7.peg.210"/>
<evidence type="ECO:0000256" key="1">
    <source>
        <dbReference type="SAM" id="Phobius"/>
    </source>
</evidence>
<keyword evidence="3" id="KW-1185">Reference proteome</keyword>
<dbReference type="PANTHER" id="PTHR20992:SF9">
    <property type="entry name" value="AT15442P-RELATED"/>
    <property type="match status" value="1"/>
</dbReference>
<dbReference type="PANTHER" id="PTHR20992">
    <property type="entry name" value="AT15442P-RELATED"/>
    <property type="match status" value="1"/>
</dbReference>
<evidence type="ECO:0000313" key="2">
    <source>
        <dbReference type="EMBL" id="ANP71171.1"/>
    </source>
</evidence>
<sequence>MSDRFNSTADMQDAVFFDGPTAGARYSRFWMLLVLASIIASAGIVGDSTATVIGAMIVAPLMTPILGTMLATVLGDRVNLARALLLVLTGAAAATAIGFAVGLLVQTPVLAATNAQVAGRVTPRLIDLLAALGTGVVGSVALVRRDISDTLPGVAIAISLVPPLAVAGLVLESGSVPQFLGALLLFATNVVAILGTGIVVMSVYGVSRLTRRRVPGDQSAPNLLGPVTVLAGMLLLIGIPLTLTSVDVTARSNAEGTVQSVGQEWAAGVGWTVTGVSTQGTEVILHVQGAPPIPGTTDLETALEAAGLDPDRVTVDLSPVTLVPLSNKR</sequence>
<protein>
    <recommendedName>
        <fullName evidence="4">DUF389 domain-containing protein</fullName>
    </recommendedName>
</protein>
<keyword evidence="1" id="KW-1133">Transmembrane helix</keyword>
<feature type="transmembrane region" description="Helical" evidence="1">
    <location>
        <begin position="29"/>
        <end position="46"/>
    </location>
</feature>
<name>A0A1B1BEY5_9MICO</name>
<feature type="transmembrane region" description="Helical" evidence="1">
    <location>
        <begin position="52"/>
        <end position="71"/>
    </location>
</feature>
<feature type="transmembrane region" description="Helical" evidence="1">
    <location>
        <begin position="223"/>
        <end position="243"/>
    </location>
</feature>
<feature type="transmembrane region" description="Helical" evidence="1">
    <location>
        <begin position="183"/>
        <end position="203"/>
    </location>
</feature>
<feature type="transmembrane region" description="Helical" evidence="1">
    <location>
        <begin position="125"/>
        <end position="143"/>
    </location>
</feature>
<organism evidence="2 3">
    <name type="scientific">Cryobacterium arcticum</name>
    <dbReference type="NCBI Taxonomy" id="670052"/>
    <lineage>
        <taxon>Bacteria</taxon>
        <taxon>Bacillati</taxon>
        <taxon>Actinomycetota</taxon>
        <taxon>Actinomycetes</taxon>
        <taxon>Micrococcales</taxon>
        <taxon>Microbacteriaceae</taxon>
        <taxon>Cryobacterium</taxon>
    </lineage>
</organism>
<dbReference type="Proteomes" id="UP000092582">
    <property type="component" value="Chromosome 1"/>
</dbReference>
<dbReference type="InterPro" id="IPR005240">
    <property type="entry name" value="DUF389"/>
</dbReference>
<keyword evidence="1" id="KW-0472">Membrane</keyword>
<keyword evidence="1" id="KW-0812">Transmembrane</keyword>
<feature type="transmembrane region" description="Helical" evidence="1">
    <location>
        <begin position="83"/>
        <end position="105"/>
    </location>
</feature>
<dbReference type="Pfam" id="PF04087">
    <property type="entry name" value="DUF389"/>
    <property type="match status" value="1"/>
</dbReference>
<dbReference type="RefSeq" id="WP_084020522.1">
    <property type="nucleotide sequence ID" value="NZ_CP016282.1"/>
</dbReference>
<dbReference type="AlphaFoldDB" id="A0A1B1BEY5"/>
<dbReference type="KEGG" id="cart:PA27867_0197"/>
<dbReference type="STRING" id="670052.PA27867_0197"/>
<feature type="transmembrane region" description="Helical" evidence="1">
    <location>
        <begin position="150"/>
        <end position="171"/>
    </location>
</feature>
<accession>A0A1B1BEY5</accession>
<evidence type="ECO:0000313" key="3">
    <source>
        <dbReference type="Proteomes" id="UP000092582"/>
    </source>
</evidence>
<proteinExistence type="predicted"/>